<dbReference type="PANTHER" id="PTHR14189">
    <property type="entry name" value="PROTEIN PHOSPHATASE METHYLESTERASE-1 RELATED"/>
    <property type="match status" value="1"/>
</dbReference>
<dbReference type="InterPro" id="IPR029058">
    <property type="entry name" value="AB_hydrolase_fold"/>
</dbReference>
<dbReference type="EMBL" id="JAAAJA010000203">
    <property type="protein sequence ID" value="KAG0258881.1"/>
    <property type="molecule type" value="Genomic_DNA"/>
</dbReference>
<feature type="domain" description="AB hydrolase-1" evidence="8">
    <location>
        <begin position="81"/>
        <end position="329"/>
    </location>
</feature>
<gene>
    <name evidence="9" type="ORF">BG011_003017</name>
</gene>
<evidence type="ECO:0000259" key="8">
    <source>
        <dbReference type="Pfam" id="PF12697"/>
    </source>
</evidence>
<comment type="catalytic activity">
    <reaction evidence="5">
        <text>[phosphatase 2A protein]-C-terminal L-leucine methyl ester + H2O = [phosphatase 2A protein]-C-terminal L-leucine + methanol + H(+)</text>
        <dbReference type="Rhea" id="RHEA:48548"/>
        <dbReference type="Rhea" id="RHEA-COMP:12134"/>
        <dbReference type="Rhea" id="RHEA-COMP:12135"/>
        <dbReference type="ChEBI" id="CHEBI:15377"/>
        <dbReference type="ChEBI" id="CHEBI:15378"/>
        <dbReference type="ChEBI" id="CHEBI:17790"/>
        <dbReference type="ChEBI" id="CHEBI:90516"/>
        <dbReference type="ChEBI" id="CHEBI:90517"/>
        <dbReference type="EC" id="3.1.1.89"/>
    </reaction>
</comment>
<accession>A0A9P6Q238</accession>
<dbReference type="Pfam" id="PF12697">
    <property type="entry name" value="Abhydrolase_6"/>
    <property type="match status" value="1"/>
</dbReference>
<organism evidence="9 10">
    <name type="scientific">Mortierella polycephala</name>
    <dbReference type="NCBI Taxonomy" id="41804"/>
    <lineage>
        <taxon>Eukaryota</taxon>
        <taxon>Fungi</taxon>
        <taxon>Fungi incertae sedis</taxon>
        <taxon>Mucoromycota</taxon>
        <taxon>Mortierellomycotina</taxon>
        <taxon>Mortierellomycetes</taxon>
        <taxon>Mortierellales</taxon>
        <taxon>Mortierellaceae</taxon>
        <taxon>Mortierella</taxon>
    </lineage>
</organism>
<evidence type="ECO:0000256" key="3">
    <source>
        <dbReference type="ARBA" id="ARBA00022487"/>
    </source>
</evidence>
<keyword evidence="10" id="KW-1185">Reference proteome</keyword>
<proteinExistence type="inferred from homology"/>
<dbReference type="InterPro" id="IPR000073">
    <property type="entry name" value="AB_hydrolase_1"/>
</dbReference>
<keyword evidence="4 6" id="KW-0378">Hydrolase</keyword>
<dbReference type="Gene3D" id="3.40.50.1820">
    <property type="entry name" value="alpha/beta hydrolase"/>
    <property type="match status" value="1"/>
</dbReference>
<dbReference type="GO" id="GO:0051723">
    <property type="term" value="F:protein methylesterase activity"/>
    <property type="evidence" value="ECO:0007669"/>
    <property type="project" value="UniProtKB-EC"/>
</dbReference>
<feature type="active site" evidence="7">
    <location>
        <position position="164"/>
    </location>
</feature>
<dbReference type="PIRSF" id="PIRSF022950">
    <property type="entry name" value="PPase_methylesterase_euk"/>
    <property type="match status" value="1"/>
</dbReference>
<dbReference type="OrthoDB" id="194865at2759"/>
<dbReference type="Proteomes" id="UP000726737">
    <property type="component" value="Unassembled WGS sequence"/>
</dbReference>
<feature type="active site" evidence="7">
    <location>
        <position position="189"/>
    </location>
</feature>
<comment type="function">
    <text evidence="6">Demethylates proteins that have been reversibly carboxymethylated.</text>
</comment>
<reference evidence="9" key="1">
    <citation type="journal article" date="2020" name="Fungal Divers.">
        <title>Resolving the Mortierellaceae phylogeny through synthesis of multi-gene phylogenetics and phylogenomics.</title>
        <authorList>
            <person name="Vandepol N."/>
            <person name="Liber J."/>
            <person name="Desiro A."/>
            <person name="Na H."/>
            <person name="Kennedy M."/>
            <person name="Barry K."/>
            <person name="Grigoriev I.V."/>
            <person name="Miller A.N."/>
            <person name="O'Donnell K."/>
            <person name="Stajich J.E."/>
            <person name="Bonito G."/>
        </authorList>
    </citation>
    <scope>NUCLEOTIDE SEQUENCE</scope>
    <source>
        <strain evidence="9">KOD948</strain>
    </source>
</reference>
<evidence type="ECO:0000256" key="2">
    <source>
        <dbReference type="ARBA" id="ARBA00020672"/>
    </source>
</evidence>
<comment type="caution">
    <text evidence="9">The sequence shown here is derived from an EMBL/GenBank/DDBJ whole genome shotgun (WGS) entry which is preliminary data.</text>
</comment>
<evidence type="ECO:0000256" key="4">
    <source>
        <dbReference type="ARBA" id="ARBA00022801"/>
    </source>
</evidence>
<feature type="active site" evidence="7">
    <location>
        <position position="317"/>
    </location>
</feature>
<comment type="similarity">
    <text evidence="1 6">Belongs to the AB hydrolase superfamily.</text>
</comment>
<sequence>MTAGKYSHESNIQDASKRATTMEATKLKSMSGDGNDPYSPLDWTGFFETKRYVTIPSESDDSAITFCVYETNQGRMDLPVVILHHGAGHCALSFAATAKELQKLIGDQIRILCYDVRGHGETTSDDQLNLHVHRLASDLQNILVTLYGPSIEPTMPKLFLVGHSMGGSVVTECATRAMVPNIRGIAVLDMMERNMAMAILNIKLWYEQRPQVFDSLQQVIRFGVESGTVRNVQSARISFPGMVTCSASQPSTYTWRADMLASESFWPTWFDNQNQKFLTAAPKKLLILASHGQLDDEMKAALDQEKYQFSIFAESGHAVQEDEPAKMASELVAFWNNLQDSSP</sequence>
<evidence type="ECO:0000256" key="6">
    <source>
        <dbReference type="PIRNR" id="PIRNR022950"/>
    </source>
</evidence>
<dbReference type="PANTHER" id="PTHR14189:SF0">
    <property type="entry name" value="PROTEIN PHOSPHATASE METHYLESTERASE 1"/>
    <property type="match status" value="1"/>
</dbReference>
<name>A0A9P6Q238_9FUNG</name>
<evidence type="ECO:0000313" key="9">
    <source>
        <dbReference type="EMBL" id="KAG0258881.1"/>
    </source>
</evidence>
<keyword evidence="3 6" id="KW-0719">Serine esterase</keyword>
<dbReference type="AlphaFoldDB" id="A0A9P6Q238"/>
<protein>
    <recommendedName>
        <fullName evidence="2 6">Protein phosphatase methylesterase 1</fullName>
        <shortName evidence="6">PME-1</shortName>
        <ecNumber evidence="6">3.1.1.-</ecNumber>
    </recommendedName>
</protein>
<evidence type="ECO:0000256" key="5">
    <source>
        <dbReference type="ARBA" id="ARBA00049203"/>
    </source>
</evidence>
<dbReference type="SUPFAM" id="SSF53474">
    <property type="entry name" value="alpha/beta-Hydrolases"/>
    <property type="match status" value="1"/>
</dbReference>
<dbReference type="InterPro" id="IPR016812">
    <property type="entry name" value="PPase_methylesterase_euk"/>
</dbReference>
<dbReference type="EC" id="3.1.1.-" evidence="6"/>
<evidence type="ECO:0000313" key="10">
    <source>
        <dbReference type="Proteomes" id="UP000726737"/>
    </source>
</evidence>
<evidence type="ECO:0000256" key="1">
    <source>
        <dbReference type="ARBA" id="ARBA00008645"/>
    </source>
</evidence>
<evidence type="ECO:0000256" key="7">
    <source>
        <dbReference type="PIRSR" id="PIRSR022950-1"/>
    </source>
</evidence>